<organism evidence="2 3">
    <name type="scientific">Caulobacter phage CcrBL9</name>
    <dbReference type="NCBI Taxonomy" id="2283270"/>
    <lineage>
        <taxon>Viruses</taxon>
        <taxon>Duplodnaviria</taxon>
        <taxon>Heunggongvirae</taxon>
        <taxon>Uroviricota</taxon>
        <taxon>Caudoviricetes</taxon>
        <taxon>Jeanschmidtviridae</taxon>
        <taxon>Bertelyvirus</taxon>
        <taxon>Bertelyvirus BL9</taxon>
    </lineage>
</organism>
<dbReference type="Pfam" id="PF09414">
    <property type="entry name" value="RNA_ligase"/>
    <property type="match status" value="1"/>
</dbReference>
<dbReference type="InterPro" id="IPR021122">
    <property type="entry name" value="RNA_ligase_dom_REL/Rnl2"/>
</dbReference>
<protein>
    <recommendedName>
        <fullName evidence="1">RNA ligase domain-containing protein</fullName>
    </recommendedName>
</protein>
<evidence type="ECO:0000313" key="2">
    <source>
        <dbReference type="EMBL" id="AXQ69499.1"/>
    </source>
</evidence>
<reference evidence="3" key="1">
    <citation type="submission" date="2018-07" db="EMBL/GenBank/DDBJ databases">
        <title>Giant CbK-like Caulobacter bacteriophages have genetically divergent genomes.</title>
        <authorList>
            <person name="Wilson K.M."/>
            <person name="Ely B."/>
        </authorList>
    </citation>
    <scope>NUCLEOTIDE SEQUENCE [LARGE SCALE GENOMIC DNA]</scope>
</reference>
<gene>
    <name evidence="2" type="ORF">CcrBL9_gp475</name>
</gene>
<evidence type="ECO:0000259" key="1">
    <source>
        <dbReference type="Pfam" id="PF09414"/>
    </source>
</evidence>
<dbReference type="EMBL" id="MH588546">
    <property type="protein sequence ID" value="AXQ69499.1"/>
    <property type="molecule type" value="Genomic_DNA"/>
</dbReference>
<keyword evidence="3" id="KW-1185">Reference proteome</keyword>
<feature type="domain" description="RNA ligase" evidence="1">
    <location>
        <begin position="183"/>
        <end position="333"/>
    </location>
</feature>
<accession>A0A385EFP5</accession>
<sequence length="359" mass="41404">MTRPVDTNAKLLTRDQFREGVFARDGHACVFCQRKAEETNEGKLDAHHILERRLFQAPHEKGGYFLGNGATVCEHHHRLCESTQISTDEVYAACGLTKRVLPDHLYSDFDYDKWGNIVLPTGERLKGELFGDESVQKIMAEASPLPVFKHYVKYPRTNHLPWSPGLNDDDRVLKDMLSFVGERVIVTTKMDGEQTNMYRDHFHARSVESAHHESQGWAKNFWSQICGDIPEEWRVCGENLYAKHSIAYDNLPTYFMGFGIWTDLNVCLSWDDTLEWFELLGVTPVPVIYDGVYDEKLIRELYDEKTWDTCEGYVMRVARSFSYGEFRSCVGKFVRAGHVQTTKHWKHGQRVEKNGLVPA</sequence>
<dbReference type="Gene3D" id="3.30.470.30">
    <property type="entry name" value="DNA ligase/mRNA capping enzyme"/>
    <property type="match status" value="1"/>
</dbReference>
<dbReference type="Proteomes" id="UP000259421">
    <property type="component" value="Segment"/>
</dbReference>
<dbReference type="PANTHER" id="PTHR43883:SF1">
    <property type="entry name" value="GLUCONOKINASE"/>
    <property type="match status" value="1"/>
</dbReference>
<dbReference type="SUPFAM" id="SSF56091">
    <property type="entry name" value="DNA ligase/mRNA capping enzyme, catalytic domain"/>
    <property type="match status" value="1"/>
</dbReference>
<reference evidence="2 3" key="2">
    <citation type="submission" date="2018-09" db="EMBL/GenBank/DDBJ databases">
        <title>Giant CbK-like Caulobacter bacteriophages have genetically divergent genomes.</title>
        <authorList>
            <person name="Wilson K."/>
            <person name="Ely B."/>
        </authorList>
    </citation>
    <scope>NUCLEOTIDE SEQUENCE [LARGE SCALE GENOMIC DNA]</scope>
</reference>
<dbReference type="InterPro" id="IPR052732">
    <property type="entry name" value="Cell-binding_unc_protein"/>
</dbReference>
<dbReference type="PANTHER" id="PTHR43883">
    <property type="entry name" value="SLR0207 PROTEIN"/>
    <property type="match status" value="1"/>
</dbReference>
<evidence type="ECO:0000313" key="3">
    <source>
        <dbReference type="Proteomes" id="UP000259421"/>
    </source>
</evidence>
<proteinExistence type="predicted"/>
<name>A0A385EFP5_9CAUD</name>